<proteinExistence type="predicted"/>
<reference evidence="2" key="1">
    <citation type="submission" date="2016-07" db="EMBL/GenBank/DDBJ databases">
        <authorList>
            <person name="Florea S."/>
            <person name="Webb J.S."/>
            <person name="Jaromczyk J."/>
            <person name="Schardl C.L."/>
        </authorList>
    </citation>
    <scope>NUCLEOTIDE SEQUENCE [LARGE SCALE GENOMIC DNA]</scope>
    <source>
        <strain evidence="2">IPBSL-7</strain>
    </source>
</reference>
<evidence type="ECO:0000313" key="2">
    <source>
        <dbReference type="Proteomes" id="UP000093501"/>
    </source>
</evidence>
<accession>A0A1C0AR53</accession>
<comment type="caution">
    <text evidence="1">The sequence shown here is derived from an EMBL/GenBank/DDBJ whole genome shotgun (WGS) entry which is preliminary data.</text>
</comment>
<evidence type="ECO:0000313" key="1">
    <source>
        <dbReference type="EMBL" id="OCL36904.1"/>
    </source>
</evidence>
<sequence>MGLYAWGGPGTIRLLRAKYRAPRIDEDSFLRLYEPSSLAAARERLGVTDMWVTYSWGFSDATEEPDRRFLRDRLPGFRDQGVRTHAYVQGLNVVTDEFAGRDIFCRDGDGRLLPYSRGRSLTCPNNPEARRIVLDRVRAASREDVDGVFVDNIVFGIPPLLVRRDFISFFGCSCRFCRAEFQARYGYPLPAAAKAGPQAIADYLDFRRRSVASLLAEASAICRSSGKSFGVNLYDPLRHTPEIFFGYGLEDIAPLLDYLLIENHALSTHGGISNGHLAPLIAAAEAPVFVVSYRFGIGFEPAYGAQELGAIWGDAATLGYSPCLKASEFTTGGVWHALDLAAVRTPVAAPSRGAARAVAARRLRSSSLGERVVARAVEKRYARMATAAFENDAVAYVLAKSGFAPRSLRHDRYFLLGHSGA</sequence>
<evidence type="ECO:0008006" key="3">
    <source>
        <dbReference type="Google" id="ProtNLM"/>
    </source>
</evidence>
<dbReference type="InterPro" id="IPR017853">
    <property type="entry name" value="GH"/>
</dbReference>
<gene>
    <name evidence="1" type="ORF">BCR15_12520</name>
</gene>
<name>A0A1C0AR53_9ACTN</name>
<protein>
    <recommendedName>
        <fullName evidence="3">Glycosyl hydrolase-like 10 domain-containing protein</fullName>
    </recommendedName>
</protein>
<dbReference type="Proteomes" id="UP000093501">
    <property type="component" value="Unassembled WGS sequence"/>
</dbReference>
<keyword evidence="2" id="KW-1185">Reference proteome</keyword>
<dbReference type="AlphaFoldDB" id="A0A1C0AR53"/>
<dbReference type="EMBL" id="MBQD01000004">
    <property type="protein sequence ID" value="OCL36904.1"/>
    <property type="molecule type" value="Genomic_DNA"/>
</dbReference>
<dbReference type="SUPFAM" id="SSF51445">
    <property type="entry name" value="(Trans)glycosidases"/>
    <property type="match status" value="1"/>
</dbReference>
<organism evidence="1 2">
    <name type="scientific">Tessaracoccus lapidicaptus</name>
    <dbReference type="NCBI Taxonomy" id="1427523"/>
    <lineage>
        <taxon>Bacteria</taxon>
        <taxon>Bacillati</taxon>
        <taxon>Actinomycetota</taxon>
        <taxon>Actinomycetes</taxon>
        <taxon>Propionibacteriales</taxon>
        <taxon>Propionibacteriaceae</taxon>
        <taxon>Tessaracoccus</taxon>
    </lineage>
</organism>